<name>A0A4Q1AGB8_9BACT</name>
<feature type="domain" description="GGDEF" evidence="4">
    <location>
        <begin position="148"/>
        <end position="275"/>
    </location>
</feature>
<evidence type="ECO:0000256" key="1">
    <source>
        <dbReference type="ARBA" id="ARBA00012528"/>
    </source>
</evidence>
<dbReference type="CDD" id="cd01949">
    <property type="entry name" value="GGDEF"/>
    <property type="match status" value="1"/>
</dbReference>
<keyword evidence="6" id="KW-1185">Reference proteome</keyword>
<dbReference type="InterPro" id="IPR050469">
    <property type="entry name" value="Diguanylate_Cyclase"/>
</dbReference>
<dbReference type="InterPro" id="IPR000160">
    <property type="entry name" value="GGDEF_dom"/>
</dbReference>
<dbReference type="InterPro" id="IPR043128">
    <property type="entry name" value="Rev_trsase/Diguanyl_cyclase"/>
</dbReference>
<dbReference type="NCBIfam" id="TIGR00254">
    <property type="entry name" value="GGDEF"/>
    <property type="match status" value="1"/>
</dbReference>
<feature type="transmembrane region" description="Helical" evidence="3">
    <location>
        <begin position="79"/>
        <end position="97"/>
    </location>
</feature>
<dbReference type="EC" id="2.7.7.65" evidence="1"/>
<dbReference type="InterPro" id="IPR029787">
    <property type="entry name" value="Nucleotide_cyclase"/>
</dbReference>
<comment type="caution">
    <text evidence="5">The sequence shown here is derived from an EMBL/GenBank/DDBJ whole genome shotgun (WGS) entry which is preliminary data.</text>
</comment>
<gene>
    <name evidence="5" type="ORF">CRV07_14870</name>
</gene>
<evidence type="ECO:0000259" key="4">
    <source>
        <dbReference type="PROSITE" id="PS50887"/>
    </source>
</evidence>
<dbReference type="AlphaFoldDB" id="A0A4Q1AGB8"/>
<dbReference type="PANTHER" id="PTHR45138">
    <property type="entry name" value="REGULATORY COMPONENTS OF SENSORY TRANSDUCTION SYSTEM"/>
    <property type="match status" value="1"/>
</dbReference>
<dbReference type="SMART" id="SM00267">
    <property type="entry name" value="GGDEF"/>
    <property type="match status" value="1"/>
</dbReference>
<organism evidence="5 6">
    <name type="scientific">Halarcobacter ebronensis</name>
    <dbReference type="NCBI Taxonomy" id="1462615"/>
    <lineage>
        <taxon>Bacteria</taxon>
        <taxon>Pseudomonadati</taxon>
        <taxon>Campylobacterota</taxon>
        <taxon>Epsilonproteobacteria</taxon>
        <taxon>Campylobacterales</taxon>
        <taxon>Arcobacteraceae</taxon>
        <taxon>Halarcobacter</taxon>
    </lineage>
</organism>
<dbReference type="SUPFAM" id="SSF55073">
    <property type="entry name" value="Nucleotide cyclase"/>
    <property type="match status" value="1"/>
</dbReference>
<accession>A0A4Q1AGB8</accession>
<dbReference type="EMBL" id="PDKK01000021">
    <property type="protein sequence ID" value="RXK01609.1"/>
    <property type="molecule type" value="Genomic_DNA"/>
</dbReference>
<dbReference type="GO" id="GO:0052621">
    <property type="term" value="F:diguanylate cyclase activity"/>
    <property type="evidence" value="ECO:0007669"/>
    <property type="project" value="UniProtKB-EC"/>
</dbReference>
<dbReference type="PROSITE" id="PS50887">
    <property type="entry name" value="GGDEF"/>
    <property type="match status" value="1"/>
</dbReference>
<dbReference type="Gene3D" id="3.40.190.10">
    <property type="entry name" value="Periplasmic binding protein-like II"/>
    <property type="match status" value="2"/>
</dbReference>
<evidence type="ECO:0000313" key="6">
    <source>
        <dbReference type="Proteomes" id="UP000289758"/>
    </source>
</evidence>
<evidence type="ECO:0000313" key="5">
    <source>
        <dbReference type="EMBL" id="RXK01609.1"/>
    </source>
</evidence>
<comment type="catalytic activity">
    <reaction evidence="2">
        <text>2 GTP = 3',3'-c-di-GMP + 2 diphosphate</text>
        <dbReference type="Rhea" id="RHEA:24898"/>
        <dbReference type="ChEBI" id="CHEBI:33019"/>
        <dbReference type="ChEBI" id="CHEBI:37565"/>
        <dbReference type="ChEBI" id="CHEBI:58805"/>
        <dbReference type="EC" id="2.7.7.65"/>
    </reaction>
</comment>
<keyword evidence="3" id="KW-0812">Transmembrane</keyword>
<keyword evidence="3" id="KW-1133">Transmembrane helix</keyword>
<dbReference type="PANTHER" id="PTHR45138:SF9">
    <property type="entry name" value="DIGUANYLATE CYCLASE DGCM-RELATED"/>
    <property type="match status" value="1"/>
</dbReference>
<proteinExistence type="predicted"/>
<dbReference type="FunFam" id="3.30.70.270:FF:000001">
    <property type="entry name" value="Diguanylate cyclase domain protein"/>
    <property type="match status" value="1"/>
</dbReference>
<evidence type="ECO:0000256" key="2">
    <source>
        <dbReference type="ARBA" id="ARBA00034247"/>
    </source>
</evidence>
<dbReference type="Proteomes" id="UP000289758">
    <property type="component" value="Unassembled WGS sequence"/>
</dbReference>
<dbReference type="OrthoDB" id="5457582at2"/>
<protein>
    <recommendedName>
        <fullName evidence="1">diguanylate cyclase</fullName>
        <ecNumber evidence="1">2.7.7.65</ecNumber>
    </recommendedName>
</protein>
<reference evidence="5 6" key="1">
    <citation type="submission" date="2017-10" db="EMBL/GenBank/DDBJ databases">
        <title>Genomics of the genus Arcobacter.</title>
        <authorList>
            <person name="Perez-Cataluna A."/>
            <person name="Figueras M.J."/>
        </authorList>
    </citation>
    <scope>NUCLEOTIDE SEQUENCE [LARGE SCALE GENOMIC DNA]</scope>
    <source>
        <strain evidence="5 6">CECT 8441</strain>
    </source>
</reference>
<dbReference type="Pfam" id="PF00990">
    <property type="entry name" value="GGDEF"/>
    <property type="match status" value="1"/>
</dbReference>
<evidence type="ECO:0000256" key="3">
    <source>
        <dbReference type="SAM" id="Phobius"/>
    </source>
</evidence>
<sequence length="275" mass="32113">MSKMPALNYNISYEGLTNIKIVGSFDEKYQLKLIVNSDNKTLLNLLNKAISTITEKERELISSKYYSVIFQNSYDYKEIYKVVVPLIIVIFFIIRSNRKMNMEIKKRTKIEKELQQMANIDPLTQIFNRRKIKSMINQEIHRFKRYKRDFSIIFFDIDDFKFVNDNLGHSIGDEVLVKISNVVKSSIRDADYFGRWGGEEFIIILPETDKIKASNIAHILKEKISNNDFSVNKTITCSFGVTQFEESDNEDSILSRVDHAMYYVKKHGKNSVKVA</sequence>
<dbReference type="Gene3D" id="3.30.70.270">
    <property type="match status" value="1"/>
</dbReference>
<keyword evidence="3" id="KW-0472">Membrane</keyword>